<protein>
    <submittedName>
        <fullName evidence="2">Carboxymuconolactone decarboxylase family protein</fullName>
    </submittedName>
</protein>
<dbReference type="PANTHER" id="PTHR34846">
    <property type="entry name" value="4-CARBOXYMUCONOLACTONE DECARBOXYLASE FAMILY PROTEIN (AFU_ORTHOLOGUE AFUA_6G11590)"/>
    <property type="match status" value="1"/>
</dbReference>
<dbReference type="Proteomes" id="UP000295302">
    <property type="component" value="Unassembled WGS sequence"/>
</dbReference>
<reference evidence="2 3" key="1">
    <citation type="submission" date="2019-03" db="EMBL/GenBank/DDBJ databases">
        <title>Draft genome sequences of novel Actinobacteria.</title>
        <authorList>
            <person name="Sahin N."/>
            <person name="Ay H."/>
            <person name="Saygin H."/>
        </authorList>
    </citation>
    <scope>NUCLEOTIDE SEQUENCE [LARGE SCALE GENOMIC DNA]</scope>
    <source>
        <strain evidence="2 3">CH32</strain>
    </source>
</reference>
<dbReference type="InterPro" id="IPR029032">
    <property type="entry name" value="AhpD-like"/>
</dbReference>
<dbReference type="Pfam" id="PF02627">
    <property type="entry name" value="CMD"/>
    <property type="match status" value="1"/>
</dbReference>
<feature type="domain" description="Carboxymuconolactone decarboxylase-like" evidence="1">
    <location>
        <begin position="14"/>
        <end position="93"/>
    </location>
</feature>
<evidence type="ECO:0000313" key="2">
    <source>
        <dbReference type="EMBL" id="TDD54521.1"/>
    </source>
</evidence>
<dbReference type="InterPro" id="IPR003779">
    <property type="entry name" value="CMD-like"/>
</dbReference>
<sequence>MTERMDLHALAAPAYRALAGVDAYIRGTPLPPSLLHLVNLRASQINGCVYCVDLHSSDAKKAGESDARLHAVVVWREAPFFDERERAALAFTEAATRLSIGDITDEVWQETADHFTQEELAALVMAVAAINAWNRIGVAMRTTPESYKS</sequence>
<comment type="caution">
    <text evidence="2">The sequence shown here is derived from an EMBL/GenBank/DDBJ whole genome shotgun (WGS) entry which is preliminary data.</text>
</comment>
<keyword evidence="3" id="KW-1185">Reference proteome</keyword>
<dbReference type="AlphaFoldDB" id="A0A4R4Z8A8"/>
<name>A0A4R4Z8A8_9ACTN</name>
<dbReference type="InterPro" id="IPR004675">
    <property type="entry name" value="AhpD_core"/>
</dbReference>
<dbReference type="OrthoDB" id="331146at2"/>
<dbReference type="PANTHER" id="PTHR34846:SF10">
    <property type="entry name" value="CYTOPLASMIC PROTEIN"/>
    <property type="match status" value="1"/>
</dbReference>
<dbReference type="SUPFAM" id="SSF69118">
    <property type="entry name" value="AhpD-like"/>
    <property type="match status" value="1"/>
</dbReference>
<gene>
    <name evidence="2" type="ORF">E1286_04840</name>
</gene>
<evidence type="ECO:0000313" key="3">
    <source>
        <dbReference type="Proteomes" id="UP000295302"/>
    </source>
</evidence>
<dbReference type="Gene3D" id="1.20.1290.10">
    <property type="entry name" value="AhpD-like"/>
    <property type="match status" value="1"/>
</dbReference>
<evidence type="ECO:0000259" key="1">
    <source>
        <dbReference type="Pfam" id="PF02627"/>
    </source>
</evidence>
<accession>A0A4R4Z8A8</accession>
<organism evidence="2 3">
    <name type="scientific">Nonomuraea terrae</name>
    <dbReference type="NCBI Taxonomy" id="2530383"/>
    <lineage>
        <taxon>Bacteria</taxon>
        <taxon>Bacillati</taxon>
        <taxon>Actinomycetota</taxon>
        <taxon>Actinomycetes</taxon>
        <taxon>Streptosporangiales</taxon>
        <taxon>Streptosporangiaceae</taxon>
        <taxon>Nonomuraea</taxon>
    </lineage>
</organism>
<dbReference type="RefSeq" id="WP_132609074.1">
    <property type="nucleotide sequence ID" value="NZ_SMKQ01000008.1"/>
</dbReference>
<proteinExistence type="predicted"/>
<dbReference type="GO" id="GO:0051920">
    <property type="term" value="F:peroxiredoxin activity"/>
    <property type="evidence" value="ECO:0007669"/>
    <property type="project" value="InterPro"/>
</dbReference>
<dbReference type="EMBL" id="SMKQ01000008">
    <property type="protein sequence ID" value="TDD54521.1"/>
    <property type="molecule type" value="Genomic_DNA"/>
</dbReference>
<dbReference type="NCBIfam" id="TIGR00778">
    <property type="entry name" value="ahpD_dom"/>
    <property type="match status" value="1"/>
</dbReference>